<dbReference type="InParanoid" id="D8RNY5"/>
<protein>
    <submittedName>
        <fullName evidence="2">Uncharacterized protein</fullName>
    </submittedName>
</protein>
<proteinExistence type="predicted"/>
<dbReference type="AlphaFoldDB" id="D8RNY5"/>
<keyword evidence="1" id="KW-0812">Transmembrane</keyword>
<evidence type="ECO:0000313" key="2">
    <source>
        <dbReference type="EMBL" id="EFJ25945.1"/>
    </source>
</evidence>
<organism evidence="3">
    <name type="scientific">Selaginella moellendorffii</name>
    <name type="common">Spikemoss</name>
    <dbReference type="NCBI Taxonomy" id="88036"/>
    <lineage>
        <taxon>Eukaryota</taxon>
        <taxon>Viridiplantae</taxon>
        <taxon>Streptophyta</taxon>
        <taxon>Embryophyta</taxon>
        <taxon>Tracheophyta</taxon>
        <taxon>Lycopodiopsida</taxon>
        <taxon>Selaginellales</taxon>
        <taxon>Selaginellaceae</taxon>
        <taxon>Selaginella</taxon>
    </lineage>
</organism>
<feature type="transmembrane region" description="Helical" evidence="1">
    <location>
        <begin position="14"/>
        <end position="36"/>
    </location>
</feature>
<name>D8RNY5_SELML</name>
<evidence type="ECO:0000256" key="1">
    <source>
        <dbReference type="SAM" id="Phobius"/>
    </source>
</evidence>
<dbReference type="Gramene" id="EFJ25945">
    <property type="protein sequence ID" value="EFJ25945"/>
    <property type="gene ID" value="SELMODRAFT_413282"/>
</dbReference>
<dbReference type="HOGENOM" id="CLU_1638261_0_0_1"/>
<keyword evidence="1" id="KW-1133">Transmembrane helix</keyword>
<gene>
    <name evidence="2" type="ORF">SELMODRAFT_413282</name>
</gene>
<dbReference type="Proteomes" id="UP000001514">
    <property type="component" value="Unassembled WGS sequence"/>
</dbReference>
<evidence type="ECO:0000313" key="3">
    <source>
        <dbReference type="Proteomes" id="UP000001514"/>
    </source>
</evidence>
<dbReference type="EMBL" id="GL377585">
    <property type="protein sequence ID" value="EFJ25945.1"/>
    <property type="molecule type" value="Genomic_DNA"/>
</dbReference>
<keyword evidence="1" id="KW-0472">Membrane</keyword>
<reference evidence="2 3" key="1">
    <citation type="journal article" date="2011" name="Science">
        <title>The Selaginella genome identifies genetic changes associated with the evolution of vascular plants.</title>
        <authorList>
            <person name="Banks J.A."/>
            <person name="Nishiyama T."/>
            <person name="Hasebe M."/>
            <person name="Bowman J.L."/>
            <person name="Gribskov M."/>
            <person name="dePamphilis C."/>
            <person name="Albert V.A."/>
            <person name="Aono N."/>
            <person name="Aoyama T."/>
            <person name="Ambrose B.A."/>
            <person name="Ashton N.W."/>
            <person name="Axtell M.J."/>
            <person name="Barker E."/>
            <person name="Barker M.S."/>
            <person name="Bennetzen J.L."/>
            <person name="Bonawitz N.D."/>
            <person name="Chapple C."/>
            <person name="Cheng C."/>
            <person name="Correa L.G."/>
            <person name="Dacre M."/>
            <person name="DeBarry J."/>
            <person name="Dreyer I."/>
            <person name="Elias M."/>
            <person name="Engstrom E.M."/>
            <person name="Estelle M."/>
            <person name="Feng L."/>
            <person name="Finet C."/>
            <person name="Floyd S.K."/>
            <person name="Frommer W.B."/>
            <person name="Fujita T."/>
            <person name="Gramzow L."/>
            <person name="Gutensohn M."/>
            <person name="Harholt J."/>
            <person name="Hattori M."/>
            <person name="Heyl A."/>
            <person name="Hirai T."/>
            <person name="Hiwatashi Y."/>
            <person name="Ishikawa M."/>
            <person name="Iwata M."/>
            <person name="Karol K.G."/>
            <person name="Koehler B."/>
            <person name="Kolukisaoglu U."/>
            <person name="Kubo M."/>
            <person name="Kurata T."/>
            <person name="Lalonde S."/>
            <person name="Li K."/>
            <person name="Li Y."/>
            <person name="Litt A."/>
            <person name="Lyons E."/>
            <person name="Manning G."/>
            <person name="Maruyama T."/>
            <person name="Michael T.P."/>
            <person name="Mikami K."/>
            <person name="Miyazaki S."/>
            <person name="Morinaga S."/>
            <person name="Murata T."/>
            <person name="Mueller-Roeber B."/>
            <person name="Nelson D.R."/>
            <person name="Obara M."/>
            <person name="Oguri Y."/>
            <person name="Olmstead R.G."/>
            <person name="Onodera N."/>
            <person name="Petersen B.L."/>
            <person name="Pils B."/>
            <person name="Prigge M."/>
            <person name="Rensing S.A."/>
            <person name="Riano-Pachon D.M."/>
            <person name="Roberts A.W."/>
            <person name="Sato Y."/>
            <person name="Scheller H.V."/>
            <person name="Schulz B."/>
            <person name="Schulz C."/>
            <person name="Shakirov E.V."/>
            <person name="Shibagaki N."/>
            <person name="Shinohara N."/>
            <person name="Shippen D.E."/>
            <person name="Soerensen I."/>
            <person name="Sotooka R."/>
            <person name="Sugimoto N."/>
            <person name="Sugita M."/>
            <person name="Sumikawa N."/>
            <person name="Tanurdzic M."/>
            <person name="Theissen G."/>
            <person name="Ulvskov P."/>
            <person name="Wakazuki S."/>
            <person name="Weng J.K."/>
            <person name="Willats W.W."/>
            <person name="Wipf D."/>
            <person name="Wolf P.G."/>
            <person name="Yang L."/>
            <person name="Zimmer A.D."/>
            <person name="Zhu Q."/>
            <person name="Mitros T."/>
            <person name="Hellsten U."/>
            <person name="Loque D."/>
            <person name="Otillar R."/>
            <person name="Salamov A."/>
            <person name="Schmutz J."/>
            <person name="Shapiro H."/>
            <person name="Lindquist E."/>
            <person name="Lucas S."/>
            <person name="Rokhsar D."/>
            <person name="Grigoriev I.V."/>
        </authorList>
    </citation>
    <scope>NUCLEOTIDE SEQUENCE [LARGE SCALE GENOMIC DNA]</scope>
</reference>
<keyword evidence="3" id="KW-1185">Reference proteome</keyword>
<accession>D8RNY5</accession>
<sequence>MNEKLNYGHVNKEIIHILVVGANCWSTLGVATFCLGRQKDETSLAKAKSGAWFICEDYPRARHQPKLWMLAPVINTDQFMFQLTSFLSEHPMCSLDTSYGRDLVEVEDVLHKDYKALAWLAGRLPRTTSSIPSGELFSALPMMERSSQPWISTYVCHSPAKN</sequence>
<dbReference type="KEGG" id="smo:SELMODRAFT_413282"/>